<protein>
    <submittedName>
        <fullName evidence="2">Uncharacterized protein</fullName>
    </submittedName>
</protein>
<organism evidence="2 3">
    <name type="scientific">Cardiocondyla obscurior</name>
    <dbReference type="NCBI Taxonomy" id="286306"/>
    <lineage>
        <taxon>Eukaryota</taxon>
        <taxon>Metazoa</taxon>
        <taxon>Ecdysozoa</taxon>
        <taxon>Arthropoda</taxon>
        <taxon>Hexapoda</taxon>
        <taxon>Insecta</taxon>
        <taxon>Pterygota</taxon>
        <taxon>Neoptera</taxon>
        <taxon>Endopterygota</taxon>
        <taxon>Hymenoptera</taxon>
        <taxon>Apocrita</taxon>
        <taxon>Aculeata</taxon>
        <taxon>Formicoidea</taxon>
        <taxon>Formicidae</taxon>
        <taxon>Myrmicinae</taxon>
        <taxon>Cardiocondyla</taxon>
    </lineage>
</organism>
<comment type="caution">
    <text evidence="2">The sequence shown here is derived from an EMBL/GenBank/DDBJ whole genome shotgun (WGS) entry which is preliminary data.</text>
</comment>
<dbReference type="AlphaFoldDB" id="A0AAW2G7K3"/>
<evidence type="ECO:0000256" key="1">
    <source>
        <dbReference type="SAM" id="Phobius"/>
    </source>
</evidence>
<keyword evidence="1" id="KW-1133">Transmembrane helix</keyword>
<proteinExistence type="predicted"/>
<evidence type="ECO:0000313" key="3">
    <source>
        <dbReference type="Proteomes" id="UP001430953"/>
    </source>
</evidence>
<dbReference type="Proteomes" id="UP001430953">
    <property type="component" value="Unassembled WGS sequence"/>
</dbReference>
<dbReference type="EMBL" id="JADYXP020000005">
    <property type="protein sequence ID" value="KAL0123590.1"/>
    <property type="molecule type" value="Genomic_DNA"/>
</dbReference>
<feature type="transmembrane region" description="Helical" evidence="1">
    <location>
        <begin position="48"/>
        <end position="66"/>
    </location>
</feature>
<keyword evidence="1" id="KW-0812">Transmembrane</keyword>
<keyword evidence="1" id="KW-0472">Membrane</keyword>
<name>A0AAW2G7K3_9HYME</name>
<evidence type="ECO:0000313" key="2">
    <source>
        <dbReference type="EMBL" id="KAL0123590.1"/>
    </source>
</evidence>
<gene>
    <name evidence="2" type="ORF">PUN28_005834</name>
</gene>
<reference evidence="2 3" key="1">
    <citation type="submission" date="2023-03" db="EMBL/GenBank/DDBJ databases">
        <title>High recombination rates correlate with genetic variation in Cardiocondyla obscurior ants.</title>
        <authorList>
            <person name="Errbii M."/>
        </authorList>
    </citation>
    <scope>NUCLEOTIDE SEQUENCE [LARGE SCALE GENOMIC DNA]</scope>
    <source>
        <strain evidence="2">Alpha-2009</strain>
        <tissue evidence="2">Whole body</tissue>
    </source>
</reference>
<keyword evidence="3" id="KW-1185">Reference proteome</keyword>
<sequence length="84" mass="10037">MHKVAHTINFITYAIYRNETKFSKVEVIRKVFLSKVLSREIRQLDLDLYVQILTIIVLQIISRVLIIELNKIKIVTLQNYYRSD</sequence>
<accession>A0AAW2G7K3</accession>